<dbReference type="GO" id="GO:0010181">
    <property type="term" value="F:FMN binding"/>
    <property type="evidence" value="ECO:0007669"/>
    <property type="project" value="InterPro"/>
</dbReference>
<proteinExistence type="inferred from homology"/>
<evidence type="ECO:0000259" key="10">
    <source>
        <dbReference type="Pfam" id="PF00724"/>
    </source>
</evidence>
<keyword evidence="4" id="KW-0285">Flavoprotein</keyword>
<evidence type="ECO:0000313" key="12">
    <source>
        <dbReference type="EMBL" id="EDK33732.1"/>
    </source>
</evidence>
<dbReference type="InterPro" id="IPR023753">
    <property type="entry name" value="FAD/NAD-binding_dom"/>
</dbReference>
<feature type="domain" description="NADH:flavin oxidoreductase/NADH oxidase N-terminal" evidence="10">
    <location>
        <begin position="11"/>
        <end position="63"/>
    </location>
</feature>
<dbReference type="GO" id="GO:0046872">
    <property type="term" value="F:metal ion binding"/>
    <property type="evidence" value="ECO:0007669"/>
    <property type="project" value="UniProtKB-KW"/>
</dbReference>
<dbReference type="Gene3D" id="3.20.20.70">
    <property type="entry name" value="Aldolase class I"/>
    <property type="match status" value="1"/>
</dbReference>
<comment type="similarity">
    <text evidence="3">In the N-terminal section; belongs to the NADH:flavin oxidoreductase/NADH oxidase family.</text>
</comment>
<keyword evidence="6" id="KW-0479">Metal-binding</keyword>
<dbReference type="GO" id="GO:0016491">
    <property type="term" value="F:oxidoreductase activity"/>
    <property type="evidence" value="ECO:0007669"/>
    <property type="project" value="UniProtKB-KW"/>
</dbReference>
<evidence type="ECO:0000313" key="13">
    <source>
        <dbReference type="Proteomes" id="UP000002411"/>
    </source>
</evidence>
<dbReference type="KEGG" id="ckl:CKL_1690"/>
<comment type="cofactor">
    <cofactor evidence="2">
        <name>[4Fe-4S] cluster</name>
        <dbReference type="ChEBI" id="CHEBI:49883"/>
    </cofactor>
</comment>
<keyword evidence="5" id="KW-0288">FMN</keyword>
<evidence type="ECO:0000256" key="5">
    <source>
        <dbReference type="ARBA" id="ARBA00022643"/>
    </source>
</evidence>
<evidence type="ECO:0000256" key="2">
    <source>
        <dbReference type="ARBA" id="ARBA00001966"/>
    </source>
</evidence>
<protein>
    <submittedName>
        <fullName evidence="12">Predicted NADH oxidase</fullName>
    </submittedName>
</protein>
<keyword evidence="8" id="KW-0408">Iron</keyword>
<dbReference type="eggNOG" id="COG0446">
    <property type="taxonomic scope" value="Bacteria"/>
</dbReference>
<dbReference type="AlphaFoldDB" id="A5N8V1"/>
<reference evidence="12 13" key="1">
    <citation type="journal article" date="2008" name="Proc. Natl. Acad. Sci. U.S.A.">
        <title>The genome of Clostridium kluyveri, a strict anaerobe with unique metabolic features.</title>
        <authorList>
            <person name="Seedorf H."/>
            <person name="Fricke W.F."/>
            <person name="Veith B."/>
            <person name="Brueggemann H."/>
            <person name="Liesegang H."/>
            <person name="Strittmatter A."/>
            <person name="Miethke M."/>
            <person name="Buckel W."/>
            <person name="Hinderberger J."/>
            <person name="Li F."/>
            <person name="Hagemeier C."/>
            <person name="Thauer R.K."/>
            <person name="Gottschalk G."/>
        </authorList>
    </citation>
    <scope>NUCLEOTIDE SEQUENCE [LARGE SCALE GENOMIC DNA]</scope>
    <source>
        <strain evidence="13">ATCC 8527 / DSM 555 / NCIMB 10680</strain>
    </source>
</reference>
<evidence type="ECO:0000256" key="7">
    <source>
        <dbReference type="ARBA" id="ARBA00023002"/>
    </source>
</evidence>
<dbReference type="GO" id="GO:0051536">
    <property type="term" value="F:iron-sulfur cluster binding"/>
    <property type="evidence" value="ECO:0007669"/>
    <property type="project" value="UniProtKB-KW"/>
</dbReference>
<dbReference type="PRINTS" id="PR00411">
    <property type="entry name" value="PNDRDTASEI"/>
</dbReference>
<dbReference type="Pfam" id="PF00724">
    <property type="entry name" value="Oxidored_FMN"/>
    <property type="match status" value="1"/>
</dbReference>
<dbReference type="EMBL" id="CP000673">
    <property type="protein sequence ID" value="EDK33732.1"/>
    <property type="molecule type" value="Genomic_DNA"/>
</dbReference>
<dbReference type="HOGENOM" id="CLU_1822036_0_0_9"/>
<evidence type="ECO:0000256" key="1">
    <source>
        <dbReference type="ARBA" id="ARBA00001917"/>
    </source>
</evidence>
<evidence type="ECO:0000256" key="9">
    <source>
        <dbReference type="ARBA" id="ARBA00023014"/>
    </source>
</evidence>
<dbReference type="eggNOG" id="COG1902">
    <property type="taxonomic scope" value="Bacteria"/>
</dbReference>
<keyword evidence="13" id="KW-1185">Reference proteome</keyword>
<keyword evidence="7" id="KW-0560">Oxidoreductase</keyword>
<evidence type="ECO:0000256" key="3">
    <source>
        <dbReference type="ARBA" id="ARBA00011048"/>
    </source>
</evidence>
<evidence type="ECO:0000256" key="4">
    <source>
        <dbReference type="ARBA" id="ARBA00022630"/>
    </source>
</evidence>
<evidence type="ECO:0000259" key="11">
    <source>
        <dbReference type="Pfam" id="PF07992"/>
    </source>
</evidence>
<dbReference type="SUPFAM" id="SSF51905">
    <property type="entry name" value="FAD/NAD(P)-binding domain"/>
    <property type="match status" value="1"/>
</dbReference>
<dbReference type="Proteomes" id="UP000002411">
    <property type="component" value="Chromosome"/>
</dbReference>
<gene>
    <name evidence="12" type="ordered locus">CKL_1690</name>
</gene>
<comment type="cofactor">
    <cofactor evidence="1">
        <name>FMN</name>
        <dbReference type="ChEBI" id="CHEBI:58210"/>
    </cofactor>
</comment>
<keyword evidence="9" id="KW-0411">Iron-sulfur</keyword>
<dbReference type="InterPro" id="IPR001155">
    <property type="entry name" value="OxRdtase_FMN_N"/>
</dbReference>
<feature type="domain" description="FAD/NAD(P)-binding" evidence="11">
    <location>
        <begin position="64"/>
        <end position="135"/>
    </location>
</feature>
<sequence length="141" mass="15400">MMAPSRTQCNVVHQETREMTTKEAEGLVQDFINAACRVKAAGIDGVEIHGAHGYLINQFLSPYAVFVAEGSSPIIPESINGIHGKNVFTIVDVLSGKTEIYNKKAAVIGSGMTGLETAEFLASKNNDVTVFEMESYWRIKF</sequence>
<organism evidence="12 13">
    <name type="scientific">Clostridium kluyveri (strain ATCC 8527 / DSM 555 / NBRC 12016 / NCIMB 10680 / K1)</name>
    <dbReference type="NCBI Taxonomy" id="431943"/>
    <lineage>
        <taxon>Bacteria</taxon>
        <taxon>Bacillati</taxon>
        <taxon>Bacillota</taxon>
        <taxon>Clostridia</taxon>
        <taxon>Eubacteriales</taxon>
        <taxon>Clostridiaceae</taxon>
        <taxon>Clostridium</taxon>
    </lineage>
</organism>
<dbReference type="InterPro" id="IPR036188">
    <property type="entry name" value="FAD/NAD-bd_sf"/>
</dbReference>
<name>A5N8V1_CLOK5</name>
<dbReference type="Gene3D" id="3.50.50.60">
    <property type="entry name" value="FAD/NAD(P)-binding domain"/>
    <property type="match status" value="1"/>
</dbReference>
<dbReference type="SUPFAM" id="SSF51395">
    <property type="entry name" value="FMN-linked oxidoreductases"/>
    <property type="match status" value="1"/>
</dbReference>
<dbReference type="STRING" id="431943.CKL_1690"/>
<evidence type="ECO:0000256" key="8">
    <source>
        <dbReference type="ARBA" id="ARBA00023004"/>
    </source>
</evidence>
<dbReference type="PANTHER" id="PTHR42917:SF2">
    <property type="entry name" value="2,4-DIENOYL-COA REDUCTASE [(2E)-ENOYL-COA-PRODUCING]"/>
    <property type="match status" value="1"/>
</dbReference>
<dbReference type="PANTHER" id="PTHR42917">
    <property type="entry name" value="2,4-DIENOYL-COA REDUCTASE"/>
    <property type="match status" value="1"/>
</dbReference>
<dbReference type="InterPro" id="IPR051793">
    <property type="entry name" value="NADH:flavin_oxidoreductase"/>
</dbReference>
<evidence type="ECO:0000256" key="6">
    <source>
        <dbReference type="ARBA" id="ARBA00022723"/>
    </source>
</evidence>
<dbReference type="InterPro" id="IPR013785">
    <property type="entry name" value="Aldolase_TIM"/>
</dbReference>
<dbReference type="RefSeq" id="WP_012102086.1">
    <property type="nucleotide sequence ID" value="NC_009706.1"/>
</dbReference>
<dbReference type="Pfam" id="PF07992">
    <property type="entry name" value="Pyr_redox_2"/>
    <property type="match status" value="1"/>
</dbReference>
<accession>A5N8V1</accession>